<dbReference type="PANTHER" id="PTHR34049">
    <property type="entry name" value="F-BOX PROTEIN SKIP27"/>
    <property type="match status" value="1"/>
</dbReference>
<protein>
    <submittedName>
        <fullName evidence="3">F-box protein SKIP27-like</fullName>
    </submittedName>
</protein>
<dbReference type="InterPro" id="IPR001810">
    <property type="entry name" value="F-box_dom"/>
</dbReference>
<dbReference type="PROSITE" id="PS50181">
    <property type="entry name" value="FBOX"/>
    <property type="match status" value="1"/>
</dbReference>
<accession>A0A6P5WY20</accession>
<keyword evidence="2" id="KW-1185">Reference proteome</keyword>
<dbReference type="OrthoDB" id="786450at2759"/>
<dbReference type="InterPro" id="IPR036047">
    <property type="entry name" value="F-box-like_dom_sf"/>
</dbReference>
<sequence length="186" mass="21263">MEMGLGKVCRASSLTLKHGVVNEEEELGLGFVRYTRGLGRKRVGISNEMEESLPLESATKFPLLKRQRSERIMMMMMMMIDDYHEKSTLESLPQDVLIRIICGVDHEDLKQLFNVSKSIREATVIAKQLHFAYSTPTKTKAFRTSTDFQESSDLDEIEAPNAPRQWRSHRSINRKKLADISVALFA</sequence>
<organism evidence="2 3">
    <name type="scientific">Durio zibethinus</name>
    <name type="common">Durian</name>
    <dbReference type="NCBI Taxonomy" id="66656"/>
    <lineage>
        <taxon>Eukaryota</taxon>
        <taxon>Viridiplantae</taxon>
        <taxon>Streptophyta</taxon>
        <taxon>Embryophyta</taxon>
        <taxon>Tracheophyta</taxon>
        <taxon>Spermatophyta</taxon>
        <taxon>Magnoliopsida</taxon>
        <taxon>eudicotyledons</taxon>
        <taxon>Gunneridae</taxon>
        <taxon>Pentapetalae</taxon>
        <taxon>rosids</taxon>
        <taxon>malvids</taxon>
        <taxon>Malvales</taxon>
        <taxon>Malvaceae</taxon>
        <taxon>Helicteroideae</taxon>
        <taxon>Durio</taxon>
    </lineage>
</organism>
<proteinExistence type="predicted"/>
<dbReference type="Proteomes" id="UP000515121">
    <property type="component" value="Unplaced"/>
</dbReference>
<dbReference type="SUPFAM" id="SSF81383">
    <property type="entry name" value="F-box domain"/>
    <property type="match status" value="1"/>
</dbReference>
<evidence type="ECO:0000259" key="1">
    <source>
        <dbReference type="PROSITE" id="PS50181"/>
    </source>
</evidence>
<dbReference type="AlphaFoldDB" id="A0A6P5WY20"/>
<dbReference type="KEGG" id="dzi:111278655"/>
<dbReference type="GeneID" id="111278655"/>
<evidence type="ECO:0000313" key="2">
    <source>
        <dbReference type="Proteomes" id="UP000515121"/>
    </source>
</evidence>
<dbReference type="RefSeq" id="XP_022721015.1">
    <property type="nucleotide sequence ID" value="XM_022865280.1"/>
</dbReference>
<gene>
    <name evidence="3" type="primary">LOC111278655</name>
</gene>
<dbReference type="PANTHER" id="PTHR34049:SF1">
    <property type="entry name" value="F-BOX PROTEIN SKIP27"/>
    <property type="match status" value="1"/>
</dbReference>
<reference evidence="3" key="1">
    <citation type="submission" date="2025-08" db="UniProtKB">
        <authorList>
            <consortium name="RefSeq"/>
        </authorList>
    </citation>
    <scope>IDENTIFICATION</scope>
    <source>
        <tissue evidence="3">Fruit stalk</tissue>
    </source>
</reference>
<dbReference type="InterPro" id="IPR045286">
    <property type="entry name" value="FBS1-like"/>
</dbReference>
<name>A0A6P5WY20_DURZI</name>
<feature type="domain" description="F-box" evidence="1">
    <location>
        <begin position="86"/>
        <end position="134"/>
    </location>
</feature>
<evidence type="ECO:0000313" key="3">
    <source>
        <dbReference type="RefSeq" id="XP_022721015.1"/>
    </source>
</evidence>